<dbReference type="PATRIC" id="fig|695563.3.peg.1883"/>
<sequence length="96" mass="11071">MNNGQIFTFNGKKFYQIGENEYVKVNNTLKRKVLIHNAFVYTKSGKAIKKGHKHIVLKKKSTILALDNDKIVTIKGKKFYRIGNNKYVKVANVKKD</sequence>
<feature type="domain" description="S-layer protein C-terminal" evidence="1">
    <location>
        <begin position="4"/>
        <end position="26"/>
    </location>
</feature>
<dbReference type="Pfam" id="PF03217">
    <property type="entry name" value="SlpA"/>
    <property type="match status" value="2"/>
</dbReference>
<proteinExistence type="predicted"/>
<evidence type="ECO:0000313" key="2">
    <source>
        <dbReference type="EMBL" id="KRN85207.1"/>
    </source>
</evidence>
<feature type="domain" description="S-layer protein C-terminal" evidence="1">
    <location>
        <begin position="30"/>
        <end position="91"/>
    </location>
</feature>
<evidence type="ECO:0000313" key="3">
    <source>
        <dbReference type="Proteomes" id="UP000051529"/>
    </source>
</evidence>
<protein>
    <submittedName>
        <fullName evidence="2">Thermostable pullulanase</fullName>
    </submittedName>
</protein>
<reference evidence="2 3" key="1">
    <citation type="journal article" date="2015" name="Genome Announc.">
        <title>Expanding the biotechnology potential of lactobacilli through comparative genomics of 213 strains and associated genera.</title>
        <authorList>
            <person name="Sun Z."/>
            <person name="Harris H.M."/>
            <person name="McCann A."/>
            <person name="Guo C."/>
            <person name="Argimon S."/>
            <person name="Zhang W."/>
            <person name="Yang X."/>
            <person name="Jeffery I.B."/>
            <person name="Cooney J.C."/>
            <person name="Kagawa T.F."/>
            <person name="Liu W."/>
            <person name="Song Y."/>
            <person name="Salvetti E."/>
            <person name="Wrobel A."/>
            <person name="Rasinkangas P."/>
            <person name="Parkhill J."/>
            <person name="Rea M.C."/>
            <person name="O'Sullivan O."/>
            <person name="Ritari J."/>
            <person name="Douillard F.P."/>
            <person name="Paul Ross R."/>
            <person name="Yang R."/>
            <person name="Briner A.E."/>
            <person name="Felis G.E."/>
            <person name="de Vos W.M."/>
            <person name="Barrangou R."/>
            <person name="Klaenhammer T.R."/>
            <person name="Caufield P.W."/>
            <person name="Cui Y."/>
            <person name="Zhang H."/>
            <person name="O'Toole P.W."/>
        </authorList>
    </citation>
    <scope>NUCLEOTIDE SEQUENCE [LARGE SCALE GENOMIC DNA]</scope>
    <source>
        <strain evidence="2 3">DSM 16698</strain>
    </source>
</reference>
<gene>
    <name evidence="2" type="ORF">IV44_GL001810</name>
</gene>
<dbReference type="EMBL" id="JQBQ01000071">
    <property type="protein sequence ID" value="KRN85207.1"/>
    <property type="molecule type" value="Genomic_DNA"/>
</dbReference>
<comment type="caution">
    <text evidence="2">The sequence shown here is derived from an EMBL/GenBank/DDBJ whole genome shotgun (WGS) entry which is preliminary data.</text>
</comment>
<dbReference type="Proteomes" id="UP000051529">
    <property type="component" value="Unassembled WGS sequence"/>
</dbReference>
<name>A0A0R2KF38_LACAM</name>
<organism evidence="2 3">
    <name type="scientific">Lactobacillus amylovorus subsp. animalium DSM 16698</name>
    <dbReference type="NCBI Taxonomy" id="695563"/>
    <lineage>
        <taxon>Bacteria</taxon>
        <taxon>Bacillati</taxon>
        <taxon>Bacillota</taxon>
        <taxon>Bacilli</taxon>
        <taxon>Lactobacillales</taxon>
        <taxon>Lactobacillaceae</taxon>
        <taxon>Lactobacillus</taxon>
        <taxon>Lactobacillus amylovorus subsp. animalium</taxon>
    </lineage>
</organism>
<evidence type="ECO:0000259" key="1">
    <source>
        <dbReference type="Pfam" id="PF03217"/>
    </source>
</evidence>
<dbReference type="InterPro" id="IPR024968">
    <property type="entry name" value="SlpA_C_lactobacillus"/>
</dbReference>
<dbReference type="AlphaFoldDB" id="A0A0R2KF38"/>
<accession>A0A0R2KF38</accession>